<dbReference type="AlphaFoldDB" id="A0AAW1JRU3"/>
<evidence type="ECO:0000256" key="3">
    <source>
        <dbReference type="ARBA" id="ARBA00023315"/>
    </source>
</evidence>
<comment type="similarity">
    <text evidence="1">Belongs to the plant acyltransferase family.</text>
</comment>
<dbReference type="Pfam" id="PF02458">
    <property type="entry name" value="Transferase"/>
    <property type="match status" value="1"/>
</dbReference>
<sequence length="452" mass="50942">MEVKKLVTIKSSTMVRPTDETPKGCLWLSRLDMMALQPYSHSLALYVYEPNKTQNTEPPFFDTDLLKKSLGKALVPFYTMAGRLHVNETNGRYEIDCNAEGVLFTEAKTLCSLTDLGGRVDPNSQLIKELFCKCDYSKGWSSIPLVMVQLTRFKCGGVCLGVSEHHHVADGQSYFLFINSWARLTKGLDIDHVRPVHDRFKYLAPRDPPLFDDSPHSSYIEPSLPPLELYGTEASITNANFVLSESQINVLKQEAMSSPSSYKITTYSVLAGHVWRSVCKARNLSDDQEVKLYIPVDGRPILKNPTLPPGYVGNVIVYTACKAKVRDIINQPLWYAANKISEAITKLKDPEYYRSAIDYIETRPSVEPLVRGEKNFTCPNLRINAWTRLPMNESDFGWGASILTGPGRVRSDGQAGFQPGKNHGDTVLIITLFSVHMTSFEKYFYDFKRGRL</sequence>
<keyword evidence="2" id="KW-0808">Transferase</keyword>
<keyword evidence="5" id="KW-1185">Reference proteome</keyword>
<evidence type="ECO:0000313" key="5">
    <source>
        <dbReference type="Proteomes" id="UP001443914"/>
    </source>
</evidence>
<keyword evidence="3" id="KW-0012">Acyltransferase</keyword>
<dbReference type="InterPro" id="IPR050317">
    <property type="entry name" value="Plant_Fungal_Acyltransferase"/>
</dbReference>
<name>A0AAW1JRU3_SAPOF</name>
<dbReference type="EMBL" id="JBDFQZ010000007">
    <property type="protein sequence ID" value="KAK9707337.1"/>
    <property type="molecule type" value="Genomic_DNA"/>
</dbReference>
<proteinExistence type="inferred from homology"/>
<protein>
    <submittedName>
        <fullName evidence="4">Uncharacterized protein</fullName>
    </submittedName>
</protein>
<dbReference type="Gene3D" id="3.30.559.10">
    <property type="entry name" value="Chloramphenicol acetyltransferase-like domain"/>
    <property type="match status" value="2"/>
</dbReference>
<accession>A0AAW1JRU3</accession>
<dbReference type="PANTHER" id="PTHR31642:SF11">
    <property type="entry name" value="SHIKIMATE O-HYDROXYCINNAMOYLTRANSFERASE"/>
    <property type="match status" value="1"/>
</dbReference>
<dbReference type="Proteomes" id="UP001443914">
    <property type="component" value="Unassembled WGS sequence"/>
</dbReference>
<dbReference type="GO" id="GO:0016747">
    <property type="term" value="F:acyltransferase activity, transferring groups other than amino-acyl groups"/>
    <property type="evidence" value="ECO:0007669"/>
    <property type="project" value="TreeGrafter"/>
</dbReference>
<gene>
    <name evidence="4" type="ORF">RND81_07G190300</name>
</gene>
<reference evidence="4" key="1">
    <citation type="submission" date="2024-03" db="EMBL/GenBank/DDBJ databases">
        <title>WGS assembly of Saponaria officinalis var. Norfolk2.</title>
        <authorList>
            <person name="Jenkins J."/>
            <person name="Shu S."/>
            <person name="Grimwood J."/>
            <person name="Barry K."/>
            <person name="Goodstein D."/>
            <person name="Schmutz J."/>
            <person name="Leebens-Mack J."/>
            <person name="Osbourn A."/>
        </authorList>
    </citation>
    <scope>NUCLEOTIDE SEQUENCE [LARGE SCALE GENOMIC DNA]</scope>
    <source>
        <strain evidence="4">JIC</strain>
    </source>
</reference>
<dbReference type="InterPro" id="IPR023213">
    <property type="entry name" value="CAT-like_dom_sf"/>
</dbReference>
<evidence type="ECO:0000256" key="1">
    <source>
        <dbReference type="ARBA" id="ARBA00009861"/>
    </source>
</evidence>
<comment type="caution">
    <text evidence="4">The sequence shown here is derived from an EMBL/GenBank/DDBJ whole genome shotgun (WGS) entry which is preliminary data.</text>
</comment>
<evidence type="ECO:0000313" key="4">
    <source>
        <dbReference type="EMBL" id="KAK9707337.1"/>
    </source>
</evidence>
<evidence type="ECO:0000256" key="2">
    <source>
        <dbReference type="ARBA" id="ARBA00022679"/>
    </source>
</evidence>
<organism evidence="4 5">
    <name type="scientific">Saponaria officinalis</name>
    <name type="common">Common soapwort</name>
    <name type="synonym">Lychnis saponaria</name>
    <dbReference type="NCBI Taxonomy" id="3572"/>
    <lineage>
        <taxon>Eukaryota</taxon>
        <taxon>Viridiplantae</taxon>
        <taxon>Streptophyta</taxon>
        <taxon>Embryophyta</taxon>
        <taxon>Tracheophyta</taxon>
        <taxon>Spermatophyta</taxon>
        <taxon>Magnoliopsida</taxon>
        <taxon>eudicotyledons</taxon>
        <taxon>Gunneridae</taxon>
        <taxon>Pentapetalae</taxon>
        <taxon>Caryophyllales</taxon>
        <taxon>Caryophyllaceae</taxon>
        <taxon>Caryophylleae</taxon>
        <taxon>Saponaria</taxon>
    </lineage>
</organism>
<dbReference type="PANTHER" id="PTHR31642">
    <property type="entry name" value="TRICHOTHECENE 3-O-ACETYLTRANSFERASE"/>
    <property type="match status" value="1"/>
</dbReference>